<sequence>MTVDLEAIARRGRCDVSSLRIALPLLQQGYSPPFLARYRRDELSGLSESNLWALSAAVRADEDVSALKADLEARWQETSLQDPAIGNAIRKSNSQRVLDRLARRVKQESGETPDPSTLLAIRALNPQKGDSDDLNALAESIEAIEDASAAVAGIDEAIAKRLTGDPRIMSAAVRWLAKHARIHVSKISDPHTPAASQQAAKDTNKQAKPENQIPATSEPAADKAAEPASAAEETQVAATPSQQPSESESATQVEAAQPSSDQPAAETTSEANANVETSTASEASDAAPVADATPTADTAPAAEQTPADASAEVAPAAAESSNEAKPAPQPPIADKTQAVSKPAAKAEPAAAPKKAKKISPRQRRRRWLVSVLKPLSGKRFVSDKLSSFQIVMLGRAMRSQVAECSFEYDAAKLVEEIKRVALGLNRSLESKLSEVVMIHEANIREAAESAWWDELHERASVRLAGIAADHLRAQINRGGVDAKIVMSIDAVGPRTAATAIVSADGQVLHCEDLPCQLSSGQRAAAVAKMGELIHAHHVDLIVISNGPSRRASMIALGELIRQSPESSLRWTLADRSGADTYAGSDIAGQEMRSTSRRFRAAAWLAFSILQPAHALSKVDPSKLRLASFQRELAEEAMKESLDNVMTSGASRGGVDANGASVAGMSHLPGMTDAVAKAIDGQRRKSLIKSRDQLLELEAWQSVAESRQALPFLRVFGSDEALDGTLIHPDDYALAKKLAKVLEIELPPTTPPGYQLPQYLTDEQAAEAQPGLKEAQLKPAAPVVEDLTKTGDAINDSFGAGTDNPADSPAETDSTVDSESAASGDSQPDDTATPSSPDSSADESTQDASADSAPAEESSTDSSAESEASESPAEATSKDTEAPASPPEVTELVKRPRPEKSKIDKCIKEWQVGPNRVNQLVSWLCDPFGDSDESGEPPAVMTSMPTQKTLQQGDQVIGVVVGVMPFGVFVELAPDCSGLVHVSKATDSFVEDLHEAIQVGDVITAWVTSIDNKKKRVALSAISPEREAQLREEKQQRSSSNTRGQAASRGGGRGAPRGGSGGQAQGGGQHGGKPSAGKTGTGGQARGGGGGASRGKPAGRGGGGRGGRPDSRGGRGGRREKTPETYNVVGKKEKVELTDEMKKGAAPLRSFGDLMQFFDKDEAKPKQVKPVKQKPAAKPQPEKAEPAPAAQAPAPPSETPAADPPADQAPASETPAAADPKETPDS</sequence>
<dbReference type="AlphaFoldDB" id="A0A517P3B9"/>
<dbReference type="Gene3D" id="1.10.150.310">
    <property type="entry name" value="Tex RuvX-like domain-like"/>
    <property type="match status" value="1"/>
</dbReference>
<dbReference type="EMBL" id="CP036526">
    <property type="protein sequence ID" value="QDT13858.1"/>
    <property type="molecule type" value="Genomic_DNA"/>
</dbReference>
<protein>
    <submittedName>
        <fullName evidence="3">General stress protein 13</fullName>
    </submittedName>
</protein>
<feature type="compositionally biased region" description="Basic residues" evidence="1">
    <location>
        <begin position="353"/>
        <end position="362"/>
    </location>
</feature>
<dbReference type="InterPro" id="IPR050437">
    <property type="entry name" value="Ribos_protein_bS1-like"/>
</dbReference>
<dbReference type="Pfam" id="PF00575">
    <property type="entry name" value="S1"/>
    <property type="match status" value="1"/>
</dbReference>
<dbReference type="PANTHER" id="PTHR10724:SF10">
    <property type="entry name" value="S1 RNA-BINDING DOMAIN-CONTAINING PROTEIN 1"/>
    <property type="match status" value="1"/>
</dbReference>
<dbReference type="SUPFAM" id="SSF158832">
    <property type="entry name" value="Tex N-terminal region-like"/>
    <property type="match status" value="1"/>
</dbReference>
<dbReference type="SMART" id="SM00316">
    <property type="entry name" value="S1"/>
    <property type="match status" value="1"/>
</dbReference>
<feature type="compositionally biased region" description="Low complexity" evidence="1">
    <location>
        <begin position="824"/>
        <end position="838"/>
    </location>
</feature>
<dbReference type="GO" id="GO:0003735">
    <property type="term" value="F:structural constituent of ribosome"/>
    <property type="evidence" value="ECO:0007669"/>
    <property type="project" value="TreeGrafter"/>
</dbReference>
<feature type="compositionally biased region" description="Low complexity" evidence="1">
    <location>
        <begin position="1198"/>
        <end position="1210"/>
    </location>
</feature>
<dbReference type="InterPro" id="IPR023319">
    <property type="entry name" value="Tex-like_HTH_dom_sf"/>
</dbReference>
<feature type="compositionally biased region" description="Basic and acidic residues" evidence="1">
    <location>
        <begin position="890"/>
        <end position="899"/>
    </location>
</feature>
<gene>
    <name evidence="3" type="primary">yugI</name>
    <name evidence="3" type="ORF">K239x_58780</name>
</gene>
<feature type="region of interest" description="Disordered" evidence="1">
    <location>
        <begin position="790"/>
        <end position="899"/>
    </location>
</feature>
<evidence type="ECO:0000313" key="4">
    <source>
        <dbReference type="Proteomes" id="UP000319817"/>
    </source>
</evidence>
<dbReference type="GO" id="GO:0006412">
    <property type="term" value="P:translation"/>
    <property type="evidence" value="ECO:0007669"/>
    <property type="project" value="TreeGrafter"/>
</dbReference>
<evidence type="ECO:0000259" key="2">
    <source>
        <dbReference type="PROSITE" id="PS50126"/>
    </source>
</evidence>
<dbReference type="InterPro" id="IPR012337">
    <property type="entry name" value="RNaseH-like_sf"/>
</dbReference>
<evidence type="ECO:0000256" key="1">
    <source>
        <dbReference type="SAM" id="MobiDB-lite"/>
    </source>
</evidence>
<feature type="region of interest" description="Disordered" evidence="1">
    <location>
        <begin position="186"/>
        <end position="362"/>
    </location>
</feature>
<dbReference type="OrthoDB" id="271551at2"/>
<dbReference type="SUPFAM" id="SSF50249">
    <property type="entry name" value="Nucleic acid-binding proteins"/>
    <property type="match status" value="1"/>
</dbReference>
<organism evidence="3 4">
    <name type="scientific">Stieleria marina</name>
    <dbReference type="NCBI Taxonomy" id="1930275"/>
    <lineage>
        <taxon>Bacteria</taxon>
        <taxon>Pseudomonadati</taxon>
        <taxon>Planctomycetota</taxon>
        <taxon>Planctomycetia</taxon>
        <taxon>Pirellulales</taxon>
        <taxon>Pirellulaceae</taxon>
        <taxon>Stieleria</taxon>
    </lineage>
</organism>
<feature type="compositionally biased region" description="Basic and acidic residues" evidence="1">
    <location>
        <begin position="1129"/>
        <end position="1142"/>
    </location>
</feature>
<dbReference type="PROSITE" id="PS50126">
    <property type="entry name" value="S1"/>
    <property type="match status" value="1"/>
</dbReference>
<feature type="compositionally biased region" description="Polar residues" evidence="1">
    <location>
        <begin position="810"/>
        <end position="823"/>
    </location>
</feature>
<feature type="compositionally biased region" description="Basic and acidic residues" evidence="1">
    <location>
        <begin position="1025"/>
        <end position="1035"/>
    </location>
</feature>
<dbReference type="GO" id="GO:0003729">
    <property type="term" value="F:mRNA binding"/>
    <property type="evidence" value="ECO:0007669"/>
    <property type="project" value="TreeGrafter"/>
</dbReference>
<proteinExistence type="predicted"/>
<dbReference type="InterPro" id="IPR010994">
    <property type="entry name" value="RuvA_2-like"/>
</dbReference>
<dbReference type="Pfam" id="PF16921">
    <property type="entry name" value="Tex_YqgF"/>
    <property type="match status" value="1"/>
</dbReference>
<feature type="compositionally biased region" description="Gly residues" evidence="1">
    <location>
        <begin position="1078"/>
        <end position="1105"/>
    </location>
</feature>
<feature type="compositionally biased region" description="Low complexity" evidence="1">
    <location>
        <begin position="341"/>
        <end position="352"/>
    </location>
</feature>
<dbReference type="SUPFAM" id="SSF47781">
    <property type="entry name" value="RuvA domain 2-like"/>
    <property type="match status" value="1"/>
</dbReference>
<feature type="compositionally biased region" description="Low complexity" evidence="1">
    <location>
        <begin position="276"/>
        <end position="326"/>
    </location>
</feature>
<feature type="compositionally biased region" description="Low complexity" evidence="1">
    <location>
        <begin position="845"/>
        <end position="874"/>
    </location>
</feature>
<dbReference type="Gene3D" id="1.10.10.650">
    <property type="entry name" value="RuvA domain 2-like"/>
    <property type="match status" value="1"/>
</dbReference>
<dbReference type="Gene3D" id="3.30.420.140">
    <property type="entry name" value="YqgF/RNase H-like domain"/>
    <property type="match status" value="1"/>
</dbReference>
<dbReference type="PANTHER" id="PTHR10724">
    <property type="entry name" value="30S RIBOSOMAL PROTEIN S1"/>
    <property type="match status" value="1"/>
</dbReference>
<dbReference type="Gene3D" id="2.40.50.140">
    <property type="entry name" value="Nucleic acid-binding proteins"/>
    <property type="match status" value="1"/>
</dbReference>
<feature type="compositionally biased region" description="Basic and acidic residues" evidence="1">
    <location>
        <begin position="1106"/>
        <end position="1122"/>
    </location>
</feature>
<feature type="compositionally biased region" description="Gly residues" evidence="1">
    <location>
        <begin position="1048"/>
        <end position="1070"/>
    </location>
</feature>
<dbReference type="Proteomes" id="UP000319817">
    <property type="component" value="Chromosome"/>
</dbReference>
<evidence type="ECO:0000313" key="3">
    <source>
        <dbReference type="EMBL" id="QDT13858.1"/>
    </source>
</evidence>
<dbReference type="SUPFAM" id="SSF53098">
    <property type="entry name" value="Ribonuclease H-like"/>
    <property type="match status" value="1"/>
</dbReference>
<feature type="compositionally biased region" description="Polar residues" evidence="1">
    <location>
        <begin position="236"/>
        <end position="275"/>
    </location>
</feature>
<dbReference type="GO" id="GO:0006139">
    <property type="term" value="P:nucleobase-containing compound metabolic process"/>
    <property type="evidence" value="ECO:0007669"/>
    <property type="project" value="InterPro"/>
</dbReference>
<dbReference type="InterPro" id="IPR037027">
    <property type="entry name" value="YqgF/RNaseH-like_dom_sf"/>
</dbReference>
<dbReference type="InterPro" id="IPR003029">
    <property type="entry name" value="S1_domain"/>
</dbReference>
<accession>A0A517P3B9</accession>
<dbReference type="RefSeq" id="WP_145421749.1">
    <property type="nucleotide sequence ID" value="NZ_CP036526.1"/>
</dbReference>
<keyword evidence="4" id="KW-1185">Reference proteome</keyword>
<feature type="region of interest" description="Disordered" evidence="1">
    <location>
        <begin position="1025"/>
        <end position="1225"/>
    </location>
</feature>
<dbReference type="InterPro" id="IPR032639">
    <property type="entry name" value="Tex_YqgF"/>
</dbReference>
<dbReference type="InterPro" id="IPR012340">
    <property type="entry name" value="NA-bd_OB-fold"/>
</dbReference>
<name>A0A517P3B9_9BACT</name>
<reference evidence="3 4" key="1">
    <citation type="submission" date="2019-02" db="EMBL/GenBank/DDBJ databases">
        <title>Deep-cultivation of Planctomycetes and their phenomic and genomic characterization uncovers novel biology.</title>
        <authorList>
            <person name="Wiegand S."/>
            <person name="Jogler M."/>
            <person name="Boedeker C."/>
            <person name="Pinto D."/>
            <person name="Vollmers J."/>
            <person name="Rivas-Marin E."/>
            <person name="Kohn T."/>
            <person name="Peeters S.H."/>
            <person name="Heuer A."/>
            <person name="Rast P."/>
            <person name="Oberbeckmann S."/>
            <person name="Bunk B."/>
            <person name="Jeske O."/>
            <person name="Meyerdierks A."/>
            <person name="Storesund J.E."/>
            <person name="Kallscheuer N."/>
            <person name="Luecker S."/>
            <person name="Lage O.M."/>
            <person name="Pohl T."/>
            <person name="Merkel B.J."/>
            <person name="Hornburger P."/>
            <person name="Mueller R.-W."/>
            <person name="Bruemmer F."/>
            <person name="Labrenz M."/>
            <person name="Spormann A.M."/>
            <person name="Op den Camp H."/>
            <person name="Overmann J."/>
            <person name="Amann R."/>
            <person name="Jetten M.S.M."/>
            <person name="Mascher T."/>
            <person name="Medema M.H."/>
            <person name="Devos D.P."/>
            <person name="Kaster A.-K."/>
            <person name="Ovreas L."/>
            <person name="Rohde M."/>
            <person name="Galperin M.Y."/>
            <person name="Jogler C."/>
        </authorList>
    </citation>
    <scope>NUCLEOTIDE SEQUENCE [LARGE SCALE GENOMIC DNA]</scope>
    <source>
        <strain evidence="3 4">K23_9</strain>
    </source>
</reference>
<feature type="domain" description="S1 motif" evidence="2">
    <location>
        <begin position="952"/>
        <end position="1021"/>
    </location>
</feature>